<accession>A0ABS8W9A6</accession>
<dbReference type="PIRSF" id="PIRSF006157">
    <property type="entry name" value="Doxgns_DODA"/>
    <property type="match status" value="1"/>
</dbReference>
<dbReference type="Pfam" id="PF02900">
    <property type="entry name" value="LigB"/>
    <property type="match status" value="1"/>
</dbReference>
<keyword evidence="7" id="KW-0223">Dioxygenase</keyword>
<dbReference type="InterPro" id="IPR014436">
    <property type="entry name" value="Extradiol_dOase_DODA"/>
</dbReference>
<keyword evidence="4" id="KW-0862">Zinc</keyword>
<evidence type="ECO:0000256" key="5">
    <source>
        <dbReference type="ARBA" id="ARBA00023002"/>
    </source>
</evidence>
<evidence type="ECO:0000259" key="6">
    <source>
        <dbReference type="Pfam" id="PF02900"/>
    </source>
</evidence>
<dbReference type="Gene3D" id="3.40.830.10">
    <property type="entry name" value="LigB-like"/>
    <property type="match status" value="1"/>
</dbReference>
<dbReference type="InterPro" id="IPR004183">
    <property type="entry name" value="Xdiol_dOase_suB"/>
</dbReference>
<evidence type="ECO:0000256" key="1">
    <source>
        <dbReference type="ARBA" id="ARBA00001947"/>
    </source>
</evidence>
<sequence>MTTEIAPVLFLSHGSPMRVIEQSAANFFLRELGQHIARPKAIVIVSPHWETQGVAFTQQNRLETIHDFWGFPQPLNEINYPAQSADWLQNSLSNCLTAQNISHRGIARGLDHGAWSVLYLMYPKADIPTVGLSLPRNFSLSQLHQLGGALTPLREQGIMIVTTGMATHNLSEFSLTGEPCEWAKLFSQWLKHKVATNDMASLLQYRSQAPAATLSHPTDEHLRPLFIALGAGSGGKASLIHESWELKNGNNASWQWQ</sequence>
<evidence type="ECO:0000313" key="7">
    <source>
        <dbReference type="EMBL" id="MCE2594803.1"/>
    </source>
</evidence>
<dbReference type="Proteomes" id="UP001201273">
    <property type="component" value="Unassembled WGS sequence"/>
</dbReference>
<evidence type="ECO:0000256" key="3">
    <source>
        <dbReference type="ARBA" id="ARBA00022723"/>
    </source>
</evidence>
<keyword evidence="5" id="KW-0560">Oxidoreductase</keyword>
<dbReference type="PANTHER" id="PTHR30096">
    <property type="entry name" value="4,5-DOPA DIOXYGENASE EXTRADIOL-LIKE PROTEIN"/>
    <property type="match status" value="1"/>
</dbReference>
<proteinExistence type="inferred from homology"/>
<dbReference type="PANTHER" id="PTHR30096:SF0">
    <property type="entry name" value="4,5-DOPA DIOXYGENASE EXTRADIOL-LIKE PROTEIN"/>
    <property type="match status" value="1"/>
</dbReference>
<comment type="cofactor">
    <cofactor evidence="1">
        <name>Zn(2+)</name>
        <dbReference type="ChEBI" id="CHEBI:29105"/>
    </cofactor>
</comment>
<reference evidence="7 8" key="1">
    <citation type="journal article" date="2022" name="Environ. Microbiol. Rep.">
        <title>Eco-phylogenetic analyses reveal divergent evolution of vitamin B12 metabolism in the marine bacterial family 'Psychromonadaceae'.</title>
        <authorList>
            <person name="Jin X."/>
            <person name="Yang Y."/>
            <person name="Cao H."/>
            <person name="Gao B."/>
            <person name="Zhao Z."/>
        </authorList>
    </citation>
    <scope>NUCLEOTIDE SEQUENCE [LARGE SCALE GENOMIC DNA]</scope>
    <source>
        <strain evidence="7 8">MKS20</strain>
    </source>
</reference>
<keyword evidence="3" id="KW-0479">Metal-binding</keyword>
<protein>
    <submittedName>
        <fullName evidence="7">Dioxygenase</fullName>
    </submittedName>
</protein>
<organism evidence="7 8">
    <name type="scientific">Motilimonas cestriensis</name>
    <dbReference type="NCBI Taxonomy" id="2742685"/>
    <lineage>
        <taxon>Bacteria</taxon>
        <taxon>Pseudomonadati</taxon>
        <taxon>Pseudomonadota</taxon>
        <taxon>Gammaproteobacteria</taxon>
        <taxon>Alteromonadales</taxon>
        <taxon>Alteromonadales genera incertae sedis</taxon>
        <taxon>Motilimonas</taxon>
    </lineage>
</organism>
<comment type="caution">
    <text evidence="7">The sequence shown here is derived from an EMBL/GenBank/DDBJ whole genome shotgun (WGS) entry which is preliminary data.</text>
</comment>
<evidence type="ECO:0000313" key="8">
    <source>
        <dbReference type="Proteomes" id="UP001201273"/>
    </source>
</evidence>
<dbReference type="GO" id="GO:0051213">
    <property type="term" value="F:dioxygenase activity"/>
    <property type="evidence" value="ECO:0007669"/>
    <property type="project" value="UniProtKB-KW"/>
</dbReference>
<evidence type="ECO:0000256" key="4">
    <source>
        <dbReference type="ARBA" id="ARBA00022833"/>
    </source>
</evidence>
<comment type="similarity">
    <text evidence="2">Belongs to the DODA-type extradiol aromatic ring-opening dioxygenase family.</text>
</comment>
<keyword evidence="8" id="KW-1185">Reference proteome</keyword>
<dbReference type="SUPFAM" id="SSF53213">
    <property type="entry name" value="LigB-like"/>
    <property type="match status" value="1"/>
</dbReference>
<evidence type="ECO:0000256" key="2">
    <source>
        <dbReference type="ARBA" id="ARBA00007581"/>
    </source>
</evidence>
<name>A0ABS8W9A6_9GAMM</name>
<gene>
    <name evidence="7" type="ORF">K6Y31_08240</name>
</gene>
<dbReference type="CDD" id="cd07363">
    <property type="entry name" value="45_DOPA_Dioxygenase"/>
    <property type="match status" value="1"/>
</dbReference>
<dbReference type="RefSeq" id="WP_233052323.1">
    <property type="nucleotide sequence ID" value="NZ_JAIMJA010000007.1"/>
</dbReference>
<feature type="domain" description="Extradiol ring-cleavage dioxygenase class III enzyme subunit B" evidence="6">
    <location>
        <begin position="9"/>
        <end position="246"/>
    </location>
</feature>
<dbReference type="EMBL" id="JAIMJA010000007">
    <property type="protein sequence ID" value="MCE2594803.1"/>
    <property type="molecule type" value="Genomic_DNA"/>
</dbReference>